<protein>
    <submittedName>
        <fullName evidence="2">Uncharacterized protein</fullName>
    </submittedName>
</protein>
<feature type="chain" id="PRO_5012062376" evidence="1">
    <location>
        <begin position="20"/>
        <end position="117"/>
    </location>
</feature>
<comment type="caution">
    <text evidence="2">The sequence shown here is derived from an EMBL/GenBank/DDBJ whole genome shotgun (WGS) entry which is preliminary data.</text>
</comment>
<dbReference type="InParanoid" id="A0A259U1U5"/>
<proteinExistence type="predicted"/>
<keyword evidence="3" id="KW-1185">Reference proteome</keyword>
<feature type="signal peptide" evidence="1">
    <location>
        <begin position="1"/>
        <end position="19"/>
    </location>
</feature>
<reference evidence="2 3" key="1">
    <citation type="submission" date="2016-11" db="EMBL/GenBank/DDBJ databases">
        <title>Study of marine rhodopsin-containing bacteria.</title>
        <authorList>
            <person name="Yoshizawa S."/>
            <person name="Kumagai Y."/>
            <person name="Kogure K."/>
        </authorList>
    </citation>
    <scope>NUCLEOTIDE SEQUENCE [LARGE SCALE GENOMIC DNA]</scope>
    <source>
        <strain evidence="2 3">SG-29</strain>
    </source>
</reference>
<accession>A0A259U1U5</accession>
<gene>
    <name evidence="2" type="ORF">BSZ36_14045</name>
</gene>
<evidence type="ECO:0000313" key="2">
    <source>
        <dbReference type="EMBL" id="OZC04005.1"/>
    </source>
</evidence>
<keyword evidence="1" id="KW-0732">Signal</keyword>
<dbReference type="AlphaFoldDB" id="A0A259U1U5"/>
<dbReference type="Proteomes" id="UP000216446">
    <property type="component" value="Unassembled WGS sequence"/>
</dbReference>
<sequence length="117" mass="12618">MRRLFLFALLVAASGCDGALVSDDGVSVQVASDGLVIANERAEPIYIATFGEWALIFVDPMPQTAENPGLEVAASGQVEVPFEEDGMVRRDDDRYSVSWITVENGEIGASGFLDVHR</sequence>
<dbReference type="EMBL" id="MQWB01000001">
    <property type="protein sequence ID" value="OZC04005.1"/>
    <property type="molecule type" value="Genomic_DNA"/>
</dbReference>
<organism evidence="2 3">
    <name type="scientific">Rubricoccus marinus</name>
    <dbReference type="NCBI Taxonomy" id="716817"/>
    <lineage>
        <taxon>Bacteria</taxon>
        <taxon>Pseudomonadati</taxon>
        <taxon>Rhodothermota</taxon>
        <taxon>Rhodothermia</taxon>
        <taxon>Rhodothermales</taxon>
        <taxon>Rubricoccaceae</taxon>
        <taxon>Rubricoccus</taxon>
    </lineage>
</organism>
<dbReference type="PROSITE" id="PS51257">
    <property type="entry name" value="PROKAR_LIPOPROTEIN"/>
    <property type="match status" value="1"/>
</dbReference>
<name>A0A259U1U5_9BACT</name>
<dbReference type="RefSeq" id="WP_094550006.1">
    <property type="nucleotide sequence ID" value="NZ_MQWB01000001.1"/>
</dbReference>
<evidence type="ECO:0000313" key="3">
    <source>
        <dbReference type="Proteomes" id="UP000216446"/>
    </source>
</evidence>
<evidence type="ECO:0000256" key="1">
    <source>
        <dbReference type="SAM" id="SignalP"/>
    </source>
</evidence>